<feature type="coiled-coil region" evidence="1">
    <location>
        <begin position="95"/>
        <end position="129"/>
    </location>
</feature>
<accession>A0AAU9JN17</accession>
<feature type="compositionally biased region" description="Polar residues" evidence="2">
    <location>
        <begin position="38"/>
        <end position="55"/>
    </location>
</feature>
<sequence>MEFGIHPLPLDDIDNQDKVNLRDLILRRLSAAKEQKQRTTQSLSLTPDNNQSSSTFLPQAFQTQSPDIEKQLLLTMLEKTQTLTNQNQVTFAQERKTLENQIESLLSQVHNLQQRNIALSEEMEKYKKYPGSDMSHLQFLEELKSLEKISDEREKKYCEEITSLKRELSEAKLLSTLERSSSYLNSEEKSQTVLSKRLIELENKFEEAKKIIIDKDRELKKFQDNLAWSPQGNIGISIKGNSELKAENEKLERNMKRLISMSCKREAVLTEEIERLRNTSSHLNELTHNREIELQSQIENLTTSMTNLQKNFEQQEGIYHKEKTNWLEERDSLISQLKQLNERYIQADQNSYNRIRKELDGVYETLEEKDRIIDQLRESGLFVIENTQSFENLAEIKNQLSGIHSELEKLNQNTVAVNEAYSKEQTERDEEIYKLHNELTELRHKMSVYEGKKYESEISTLRIDLQKALSEKAHAKRLILAYVRSVQHLEKILSEKQSFSLDDQIATLQLENSRLQEENQSLVEARQKLSETYEAEMKQLQDLIDSQYLKIQDLQAKTEGSSKARLKMISEQTHAWELRQKTLHELNRQLHAHVGLIEAKSLTELQTKEIQDLKNKFETNKKGLIQLRERWEKQREDMRLEIVNLKQKIVALENKDQHTTQELNKHYNTIVNNSKENLKLEETRLIEMKTQNEIFKKTYEEFVRKQKNFYESNDNLIKVMKKECELVGKEIEEIKNMHNDEIKFIRETGPFAEMQQLKQEVKDRERSMKELEDYIRVLEDKHSKEVESFLKLDESDTRKRKWI</sequence>
<dbReference type="EMBL" id="CAJZBQ010000045">
    <property type="protein sequence ID" value="CAG9328301.1"/>
    <property type="molecule type" value="Genomic_DNA"/>
</dbReference>
<feature type="region of interest" description="Disordered" evidence="2">
    <location>
        <begin position="36"/>
        <end position="55"/>
    </location>
</feature>
<feature type="coiled-coil region" evidence="1">
    <location>
        <begin position="614"/>
        <end position="691"/>
    </location>
</feature>
<evidence type="ECO:0000313" key="3">
    <source>
        <dbReference type="EMBL" id="CAG9328301.1"/>
    </source>
</evidence>
<keyword evidence="4" id="KW-1185">Reference proteome</keyword>
<dbReference type="Proteomes" id="UP001162131">
    <property type="component" value="Unassembled WGS sequence"/>
</dbReference>
<keyword evidence="1" id="KW-0175">Coiled coil</keyword>
<feature type="coiled-coil region" evidence="1">
    <location>
        <begin position="291"/>
        <end position="350"/>
    </location>
</feature>
<comment type="caution">
    <text evidence="3">The sequence shown here is derived from an EMBL/GenBank/DDBJ whole genome shotgun (WGS) entry which is preliminary data.</text>
</comment>
<reference evidence="3" key="1">
    <citation type="submission" date="2021-09" db="EMBL/GenBank/DDBJ databases">
        <authorList>
            <consortium name="AG Swart"/>
            <person name="Singh M."/>
            <person name="Singh A."/>
            <person name="Seah K."/>
            <person name="Emmerich C."/>
        </authorList>
    </citation>
    <scope>NUCLEOTIDE SEQUENCE</scope>
    <source>
        <strain evidence="3">ATCC30299</strain>
    </source>
</reference>
<proteinExistence type="predicted"/>
<gene>
    <name evidence="3" type="ORF">BSTOLATCC_MIC45756</name>
</gene>
<evidence type="ECO:0000256" key="1">
    <source>
        <dbReference type="SAM" id="Coils"/>
    </source>
</evidence>
<evidence type="ECO:0000313" key="4">
    <source>
        <dbReference type="Proteomes" id="UP001162131"/>
    </source>
</evidence>
<feature type="coiled-coil region" evidence="1">
    <location>
        <begin position="505"/>
        <end position="557"/>
    </location>
</feature>
<protein>
    <submittedName>
        <fullName evidence="3">Uncharacterized protein</fullName>
    </submittedName>
</protein>
<feature type="coiled-coil region" evidence="1">
    <location>
        <begin position="198"/>
        <end position="261"/>
    </location>
</feature>
<name>A0AAU9JN17_9CILI</name>
<feature type="coiled-coil region" evidence="1">
    <location>
        <begin position="754"/>
        <end position="781"/>
    </location>
</feature>
<evidence type="ECO:0000256" key="2">
    <source>
        <dbReference type="SAM" id="MobiDB-lite"/>
    </source>
</evidence>
<dbReference type="AlphaFoldDB" id="A0AAU9JN17"/>
<organism evidence="3 4">
    <name type="scientific">Blepharisma stoltei</name>
    <dbReference type="NCBI Taxonomy" id="1481888"/>
    <lineage>
        <taxon>Eukaryota</taxon>
        <taxon>Sar</taxon>
        <taxon>Alveolata</taxon>
        <taxon>Ciliophora</taxon>
        <taxon>Postciliodesmatophora</taxon>
        <taxon>Heterotrichea</taxon>
        <taxon>Heterotrichida</taxon>
        <taxon>Blepharismidae</taxon>
        <taxon>Blepharisma</taxon>
    </lineage>
</organism>